<organism evidence="1 2">
    <name type="scientific">Dermacentor silvarum</name>
    <name type="common">Tick</name>
    <dbReference type="NCBI Taxonomy" id="543639"/>
    <lineage>
        <taxon>Eukaryota</taxon>
        <taxon>Metazoa</taxon>
        <taxon>Ecdysozoa</taxon>
        <taxon>Arthropoda</taxon>
        <taxon>Chelicerata</taxon>
        <taxon>Arachnida</taxon>
        <taxon>Acari</taxon>
        <taxon>Parasitiformes</taxon>
        <taxon>Ixodida</taxon>
        <taxon>Ixodoidea</taxon>
        <taxon>Ixodidae</taxon>
        <taxon>Rhipicephalinae</taxon>
        <taxon>Dermacentor</taxon>
    </lineage>
</organism>
<keyword evidence="2" id="KW-1185">Reference proteome</keyword>
<reference evidence="1" key="1">
    <citation type="submission" date="2020-05" db="EMBL/GenBank/DDBJ databases">
        <title>Large-scale comparative analyses of tick genomes elucidate their genetic diversity and vector capacities.</title>
        <authorList>
            <person name="Jia N."/>
            <person name="Wang J."/>
            <person name="Shi W."/>
            <person name="Du L."/>
            <person name="Sun Y."/>
            <person name="Zhan W."/>
            <person name="Jiang J."/>
            <person name="Wang Q."/>
            <person name="Zhang B."/>
            <person name="Ji P."/>
            <person name="Sakyi L.B."/>
            <person name="Cui X."/>
            <person name="Yuan T."/>
            <person name="Jiang B."/>
            <person name="Yang W."/>
            <person name="Lam T.T.-Y."/>
            <person name="Chang Q."/>
            <person name="Ding S."/>
            <person name="Wang X."/>
            <person name="Zhu J."/>
            <person name="Ruan X."/>
            <person name="Zhao L."/>
            <person name="Wei J."/>
            <person name="Que T."/>
            <person name="Du C."/>
            <person name="Cheng J."/>
            <person name="Dai P."/>
            <person name="Han X."/>
            <person name="Huang E."/>
            <person name="Gao Y."/>
            <person name="Liu J."/>
            <person name="Shao H."/>
            <person name="Ye R."/>
            <person name="Li L."/>
            <person name="Wei W."/>
            <person name="Wang X."/>
            <person name="Wang C."/>
            <person name="Yang T."/>
            <person name="Huo Q."/>
            <person name="Li W."/>
            <person name="Guo W."/>
            <person name="Chen H."/>
            <person name="Zhou L."/>
            <person name="Ni X."/>
            <person name="Tian J."/>
            <person name="Zhou Y."/>
            <person name="Sheng Y."/>
            <person name="Liu T."/>
            <person name="Pan Y."/>
            <person name="Xia L."/>
            <person name="Li J."/>
            <person name="Zhao F."/>
            <person name="Cao W."/>
        </authorList>
    </citation>
    <scope>NUCLEOTIDE SEQUENCE</scope>
    <source>
        <strain evidence="1">Dsil-2018</strain>
    </source>
</reference>
<name>A0ACB8CWJ3_DERSI</name>
<sequence length="432" mass="48793">MDAGQLIEILRATIDPNQRETAEKQLEQVHKIIGFAPSLLQVVMTGSVDMPVRQAGAIYLKNLVVQFWQEKEPPPQTQPQPQPLPFHIHEQDRAMVRDALVDAMVHAPELIRVQLSSCLGCVLKNDFPGRWTGVVDKVSIYLQSPESAGWAGALLALYTLVKNYEYKKPEEREPLHEAMQLLLPLLQQRLAQLLADQSEASVLLQKLILKIYFALVQYHFPLGLISREVCTQWMELLRVILDRPVPDVANQVDEDERPELPWWKCKKWAFHIVTRIFERYGSPGSVSKEYGEFADFFLKAYTEGILQVVLRLLDQHRQKVYVSPRVLQHALNYLRHAKWGLSGIDMDMEAVNVPEELLQHLLGQTNAVTTKRDQITVAVRRRLMAAEAGPAGSVAAAVAVQLSGDAASLEVSSLNTADLMTCSPLRSFWIGR</sequence>
<dbReference type="Proteomes" id="UP000821865">
    <property type="component" value="Chromosome 4"/>
</dbReference>
<evidence type="ECO:0000313" key="1">
    <source>
        <dbReference type="EMBL" id="KAH7953507.1"/>
    </source>
</evidence>
<dbReference type="EMBL" id="CM023473">
    <property type="protein sequence ID" value="KAH7953507.1"/>
    <property type="molecule type" value="Genomic_DNA"/>
</dbReference>
<proteinExistence type="predicted"/>
<protein>
    <submittedName>
        <fullName evidence="1">Uncharacterized protein</fullName>
    </submittedName>
</protein>
<comment type="caution">
    <text evidence="1">The sequence shown here is derived from an EMBL/GenBank/DDBJ whole genome shotgun (WGS) entry which is preliminary data.</text>
</comment>
<gene>
    <name evidence="1" type="ORF">HPB49_009575</name>
</gene>
<evidence type="ECO:0000313" key="2">
    <source>
        <dbReference type="Proteomes" id="UP000821865"/>
    </source>
</evidence>
<accession>A0ACB8CWJ3</accession>